<dbReference type="Pfam" id="PF17820">
    <property type="entry name" value="PDZ_6"/>
    <property type="match status" value="1"/>
</dbReference>
<keyword evidence="5 11" id="KW-0812">Transmembrane</keyword>
<dbReference type="Proteomes" id="UP000249739">
    <property type="component" value="Unassembled WGS sequence"/>
</dbReference>
<feature type="transmembrane region" description="Helical" evidence="11">
    <location>
        <begin position="12"/>
        <end position="32"/>
    </location>
</feature>
<dbReference type="InterPro" id="IPR041489">
    <property type="entry name" value="PDZ_6"/>
</dbReference>
<evidence type="ECO:0000256" key="5">
    <source>
        <dbReference type="ARBA" id="ARBA00022692"/>
    </source>
</evidence>
<dbReference type="InterPro" id="IPR004387">
    <property type="entry name" value="Pept_M50_Zn"/>
</dbReference>
<proteinExistence type="inferred from homology"/>
<accession>A0A2W5FKC2</accession>
<dbReference type="AlphaFoldDB" id="A0A2W5FKC2"/>
<evidence type="ECO:0000256" key="4">
    <source>
        <dbReference type="ARBA" id="ARBA00022670"/>
    </source>
</evidence>
<feature type="domain" description="PDZ" evidence="12">
    <location>
        <begin position="137"/>
        <end position="206"/>
    </location>
</feature>
<feature type="transmembrane region" description="Helical" evidence="11">
    <location>
        <begin position="379"/>
        <end position="400"/>
    </location>
</feature>
<dbReference type="GO" id="GO:0016020">
    <property type="term" value="C:membrane"/>
    <property type="evidence" value="ECO:0007669"/>
    <property type="project" value="UniProtKB-SubCell"/>
</dbReference>
<dbReference type="EMBL" id="QFOT01000026">
    <property type="protein sequence ID" value="PZP56401.1"/>
    <property type="molecule type" value="Genomic_DNA"/>
</dbReference>
<evidence type="ECO:0000313" key="13">
    <source>
        <dbReference type="EMBL" id="PZP56401.1"/>
    </source>
</evidence>
<evidence type="ECO:0000256" key="9">
    <source>
        <dbReference type="ARBA" id="ARBA00023049"/>
    </source>
</evidence>
<evidence type="ECO:0000313" key="14">
    <source>
        <dbReference type="Proteomes" id="UP000249739"/>
    </source>
</evidence>
<feature type="transmembrane region" description="Helical" evidence="11">
    <location>
        <begin position="119"/>
        <end position="143"/>
    </location>
</feature>
<keyword evidence="9 11" id="KW-0482">Metalloprotease</keyword>
<evidence type="ECO:0000256" key="2">
    <source>
        <dbReference type="ARBA" id="ARBA00004141"/>
    </source>
</evidence>
<evidence type="ECO:0000256" key="3">
    <source>
        <dbReference type="ARBA" id="ARBA00007931"/>
    </source>
</evidence>
<keyword evidence="11" id="KW-0479">Metal-binding</keyword>
<dbReference type="Gene3D" id="2.30.42.10">
    <property type="match status" value="1"/>
</dbReference>
<dbReference type="InterPro" id="IPR001478">
    <property type="entry name" value="PDZ"/>
</dbReference>
<dbReference type="Pfam" id="PF02163">
    <property type="entry name" value="Peptidase_M50"/>
    <property type="match status" value="1"/>
</dbReference>
<dbReference type="GO" id="GO:0004222">
    <property type="term" value="F:metalloendopeptidase activity"/>
    <property type="evidence" value="ECO:0007669"/>
    <property type="project" value="InterPro"/>
</dbReference>
<dbReference type="GO" id="GO:0046872">
    <property type="term" value="F:metal ion binding"/>
    <property type="evidence" value="ECO:0007669"/>
    <property type="project" value="UniProtKB-KW"/>
</dbReference>
<protein>
    <recommendedName>
        <fullName evidence="11">Zinc metalloprotease</fullName>
        <ecNumber evidence="11">3.4.24.-</ecNumber>
    </recommendedName>
</protein>
<dbReference type="NCBIfam" id="TIGR00054">
    <property type="entry name" value="RIP metalloprotease RseP"/>
    <property type="match status" value="1"/>
</dbReference>
<dbReference type="SUPFAM" id="SSF50156">
    <property type="entry name" value="PDZ domain-like"/>
    <property type="match status" value="1"/>
</dbReference>
<dbReference type="SMART" id="SM00228">
    <property type="entry name" value="PDZ"/>
    <property type="match status" value="1"/>
</dbReference>
<dbReference type="PANTHER" id="PTHR42837:SF2">
    <property type="entry name" value="MEMBRANE METALLOPROTEASE ARASP2, CHLOROPLASTIC-RELATED"/>
    <property type="match status" value="1"/>
</dbReference>
<dbReference type="CDD" id="cd06163">
    <property type="entry name" value="S2P-M50_PDZ_RseP-like"/>
    <property type="match status" value="2"/>
</dbReference>
<evidence type="ECO:0000256" key="1">
    <source>
        <dbReference type="ARBA" id="ARBA00001947"/>
    </source>
</evidence>
<keyword evidence="6 11" id="KW-0378">Hydrolase</keyword>
<evidence type="ECO:0000256" key="10">
    <source>
        <dbReference type="ARBA" id="ARBA00023136"/>
    </source>
</evidence>
<feature type="transmembrane region" description="Helical" evidence="11">
    <location>
        <begin position="428"/>
        <end position="446"/>
    </location>
</feature>
<organism evidence="13 14">
    <name type="scientific">Micavibrio aeruginosavorus</name>
    <dbReference type="NCBI Taxonomy" id="349221"/>
    <lineage>
        <taxon>Bacteria</taxon>
        <taxon>Pseudomonadati</taxon>
        <taxon>Bdellovibrionota</taxon>
        <taxon>Bdellovibrionia</taxon>
        <taxon>Bdellovibrionales</taxon>
        <taxon>Pseudobdellovibrionaceae</taxon>
        <taxon>Micavibrio</taxon>
    </lineage>
</organism>
<comment type="similarity">
    <text evidence="3 11">Belongs to the peptidase M50B family.</text>
</comment>
<evidence type="ECO:0000256" key="8">
    <source>
        <dbReference type="ARBA" id="ARBA00022989"/>
    </source>
</evidence>
<comment type="caution">
    <text evidence="13">The sequence shown here is derived from an EMBL/GenBank/DDBJ whole genome shotgun (WGS) entry which is preliminary data.</text>
</comment>
<keyword evidence="7 11" id="KW-0862">Zinc</keyword>
<keyword evidence="4 13" id="KW-0645">Protease</keyword>
<comment type="cofactor">
    <cofactor evidence="1 11">
        <name>Zn(2+)</name>
        <dbReference type="ChEBI" id="CHEBI:29105"/>
    </cofactor>
</comment>
<dbReference type="EC" id="3.4.24.-" evidence="11"/>
<dbReference type="CDD" id="cd23081">
    <property type="entry name" value="cpPDZ_EcRseP-like"/>
    <property type="match status" value="1"/>
</dbReference>
<evidence type="ECO:0000256" key="6">
    <source>
        <dbReference type="ARBA" id="ARBA00022801"/>
    </source>
</evidence>
<comment type="subcellular location">
    <subcellularLocation>
        <location evidence="2">Membrane</location>
        <topology evidence="2">Multi-pass membrane protein</topology>
    </subcellularLocation>
</comment>
<keyword evidence="10 11" id="KW-0472">Membrane</keyword>
<evidence type="ECO:0000256" key="11">
    <source>
        <dbReference type="RuleBase" id="RU362031"/>
    </source>
</evidence>
<gene>
    <name evidence="13" type="primary">rseP</name>
    <name evidence="13" type="ORF">DI586_03730</name>
</gene>
<dbReference type="GO" id="GO:0006508">
    <property type="term" value="P:proteolysis"/>
    <property type="evidence" value="ECO:0007669"/>
    <property type="project" value="UniProtKB-KW"/>
</dbReference>
<keyword evidence="8 11" id="KW-1133">Transmembrane helix</keyword>
<reference evidence="13 14" key="1">
    <citation type="submission" date="2017-08" db="EMBL/GenBank/DDBJ databases">
        <title>Infants hospitalized years apart are colonized by the same room-sourced microbial strains.</title>
        <authorList>
            <person name="Brooks B."/>
            <person name="Olm M.R."/>
            <person name="Firek B.A."/>
            <person name="Baker R."/>
            <person name="Thomas B.C."/>
            <person name="Morowitz M.J."/>
            <person name="Banfield J.F."/>
        </authorList>
    </citation>
    <scope>NUCLEOTIDE SEQUENCE [LARGE SCALE GENOMIC DNA]</scope>
    <source>
        <strain evidence="13">S2_006_000_R2_64</strain>
    </source>
</reference>
<dbReference type="InterPro" id="IPR008915">
    <property type="entry name" value="Peptidase_M50"/>
</dbReference>
<dbReference type="PANTHER" id="PTHR42837">
    <property type="entry name" value="REGULATOR OF SIGMA-E PROTEASE RSEP"/>
    <property type="match status" value="1"/>
</dbReference>
<dbReference type="InterPro" id="IPR036034">
    <property type="entry name" value="PDZ_sf"/>
</dbReference>
<evidence type="ECO:0000259" key="12">
    <source>
        <dbReference type="SMART" id="SM00228"/>
    </source>
</evidence>
<name>A0A2W5FKC2_9BACT</name>
<evidence type="ECO:0000256" key="7">
    <source>
        <dbReference type="ARBA" id="ARBA00022833"/>
    </source>
</evidence>
<sequence length="454" mass="49057">MNQILDWAQMAATNIGLFGVSFLAVLGLLVFVHEWGHYIIARACGVKVDTFSIGFGKEIWGFNDKHGTRWKVSLIPLGGYVKMFGDTDPASAGHVEGKELTEGERSVAFFAKPVGQRAAVVFAGPAINFIFAILVLAILYIFVGKPITPPQAMGVEVGGAADKAGFQPHDIVKSINGREIESFDNIKREVMIALDTEMNFVVERDGKEIELKATPKVVEEEDRFGFKHQLGFLGLIGPANGLDVTAISKINGRETGEDVNVIRQALVENMNKDLVLEMTGGKPGSSMRVRPPADLNKKIGDEKSPEHNALILGVRPGDEIRKMNPLMAVGEAVVDTGQIISDTLKALGQMITGTRSASELGGIIRIGAIAGDMAERGMIALATFTALLSINLGLINLFPIPMLDGGHLVFYALEALKGKPLSEKVQEYAFRFGLVVLVSLMVFANLNDIVQLIF</sequence>